<evidence type="ECO:0000313" key="1">
    <source>
        <dbReference type="EMBL" id="KAK2551969.1"/>
    </source>
</evidence>
<protein>
    <submittedName>
        <fullName evidence="1">Uncharacterized protein</fullName>
    </submittedName>
</protein>
<keyword evidence="2" id="KW-1185">Reference proteome</keyword>
<gene>
    <name evidence="1" type="ORF">P5673_026966</name>
</gene>
<reference evidence="1" key="1">
    <citation type="journal article" date="2023" name="G3 (Bethesda)">
        <title>Whole genome assembly and annotation of the endangered Caribbean coral Acropora cervicornis.</title>
        <authorList>
            <person name="Selwyn J.D."/>
            <person name="Vollmer S.V."/>
        </authorList>
    </citation>
    <scope>NUCLEOTIDE SEQUENCE</scope>
    <source>
        <strain evidence="1">K2</strain>
    </source>
</reference>
<comment type="caution">
    <text evidence="1">The sequence shown here is derived from an EMBL/GenBank/DDBJ whole genome shotgun (WGS) entry which is preliminary data.</text>
</comment>
<dbReference type="AlphaFoldDB" id="A0AAD9PZL1"/>
<name>A0AAD9PZL1_ACRCE</name>
<evidence type="ECO:0000313" key="2">
    <source>
        <dbReference type="Proteomes" id="UP001249851"/>
    </source>
</evidence>
<reference evidence="1" key="2">
    <citation type="journal article" date="2023" name="Science">
        <title>Genomic signatures of disease resistance in endangered staghorn corals.</title>
        <authorList>
            <person name="Vollmer S.V."/>
            <person name="Selwyn J.D."/>
            <person name="Despard B.A."/>
            <person name="Roesel C.L."/>
        </authorList>
    </citation>
    <scope>NUCLEOTIDE SEQUENCE</scope>
    <source>
        <strain evidence="1">K2</strain>
    </source>
</reference>
<accession>A0AAD9PZL1</accession>
<dbReference type="Proteomes" id="UP001249851">
    <property type="component" value="Unassembled WGS sequence"/>
</dbReference>
<organism evidence="1 2">
    <name type="scientific">Acropora cervicornis</name>
    <name type="common">Staghorn coral</name>
    <dbReference type="NCBI Taxonomy" id="6130"/>
    <lineage>
        <taxon>Eukaryota</taxon>
        <taxon>Metazoa</taxon>
        <taxon>Cnidaria</taxon>
        <taxon>Anthozoa</taxon>
        <taxon>Hexacorallia</taxon>
        <taxon>Scleractinia</taxon>
        <taxon>Astrocoeniina</taxon>
        <taxon>Acroporidae</taxon>
        <taxon>Acropora</taxon>
    </lineage>
</organism>
<sequence>MCRGPEGQKKQVNTLDDCDSDTEVMFIGAISAENKDWVETVSFGNVQALFKLDTGAQCNVLPKAAYDKITTIPLQSSSAKLESYTKTRI</sequence>
<proteinExistence type="predicted"/>
<dbReference type="EMBL" id="JARQWQ010000091">
    <property type="protein sequence ID" value="KAK2551969.1"/>
    <property type="molecule type" value="Genomic_DNA"/>
</dbReference>